<dbReference type="Gene3D" id="6.10.10.10">
    <property type="entry name" value="Flagellar export chaperone, C-terminal domain"/>
    <property type="match status" value="1"/>
</dbReference>
<dbReference type="Pfam" id="PF00669">
    <property type="entry name" value="Flagellin_N"/>
    <property type="match status" value="1"/>
</dbReference>
<evidence type="ECO:0000313" key="10">
    <source>
        <dbReference type="Proteomes" id="UP000766246"/>
    </source>
</evidence>
<dbReference type="GO" id="GO:0005198">
    <property type="term" value="F:structural molecule activity"/>
    <property type="evidence" value="ECO:0007669"/>
    <property type="project" value="UniProtKB-UniRule"/>
</dbReference>
<evidence type="ECO:0000256" key="4">
    <source>
        <dbReference type="RuleBase" id="RU362073"/>
    </source>
</evidence>
<proteinExistence type="inferred from homology"/>
<evidence type="ECO:0000259" key="7">
    <source>
        <dbReference type="Pfam" id="PF00669"/>
    </source>
</evidence>
<dbReference type="AlphaFoldDB" id="A0A927YNP8"/>
<organism evidence="9 10">
    <name type="scientific">Pseudobutyrivibrio ruminis</name>
    <dbReference type="NCBI Taxonomy" id="46206"/>
    <lineage>
        <taxon>Bacteria</taxon>
        <taxon>Bacillati</taxon>
        <taxon>Bacillota</taxon>
        <taxon>Clostridia</taxon>
        <taxon>Lachnospirales</taxon>
        <taxon>Lachnospiraceae</taxon>
        <taxon>Pseudobutyrivibrio</taxon>
    </lineage>
</organism>
<dbReference type="Proteomes" id="UP000766246">
    <property type="component" value="Unassembled WGS sequence"/>
</dbReference>
<evidence type="ECO:0000256" key="6">
    <source>
        <dbReference type="SAM" id="MobiDB-lite"/>
    </source>
</evidence>
<comment type="similarity">
    <text evidence="1 4">Belongs to the bacterial flagellin family.</text>
</comment>
<keyword evidence="5" id="KW-0175">Coiled coil</keyword>
<dbReference type="PRINTS" id="PR00207">
    <property type="entry name" value="FLAGELLIN"/>
</dbReference>
<keyword evidence="4" id="KW-0964">Secreted</keyword>
<comment type="function">
    <text evidence="4">Flagellin is the subunit protein which polymerizes to form the filaments of bacterial flagella.</text>
</comment>
<comment type="caution">
    <text evidence="9">The sequence shown here is derived from an EMBL/GenBank/DDBJ whole genome shotgun (WGS) entry which is preliminary data.</text>
</comment>
<dbReference type="Pfam" id="PF00700">
    <property type="entry name" value="Flagellin_C"/>
    <property type="match status" value="1"/>
</dbReference>
<evidence type="ECO:0000259" key="8">
    <source>
        <dbReference type="Pfam" id="PF00700"/>
    </source>
</evidence>
<dbReference type="EMBL" id="SVER01000032">
    <property type="protein sequence ID" value="MBE5920402.1"/>
    <property type="molecule type" value="Genomic_DNA"/>
</dbReference>
<dbReference type="Gene3D" id="3.30.70.2120">
    <property type="match status" value="1"/>
</dbReference>
<dbReference type="InterPro" id="IPR001029">
    <property type="entry name" value="Flagellin_N"/>
</dbReference>
<evidence type="ECO:0000313" key="9">
    <source>
        <dbReference type="EMBL" id="MBE5920402.1"/>
    </source>
</evidence>
<dbReference type="InterPro" id="IPR046358">
    <property type="entry name" value="Flagellin_C"/>
</dbReference>
<name>A0A927YNP8_9FIRM</name>
<dbReference type="SUPFAM" id="SSF64518">
    <property type="entry name" value="Phase 1 flagellin"/>
    <property type="match status" value="1"/>
</dbReference>
<feature type="compositionally biased region" description="Low complexity" evidence="6">
    <location>
        <begin position="185"/>
        <end position="199"/>
    </location>
</feature>
<keyword evidence="9" id="KW-0969">Cilium</keyword>
<gene>
    <name evidence="9" type="ORF">E7272_11250</name>
</gene>
<keyword evidence="9" id="KW-0966">Cell projection</keyword>
<dbReference type="InterPro" id="IPR042187">
    <property type="entry name" value="Flagellin_C_sub2"/>
</dbReference>
<comment type="subcellular location">
    <subcellularLocation>
        <location evidence="4">Secreted</location>
    </subcellularLocation>
    <subcellularLocation>
        <location evidence="4">Bacterial flagellum</location>
    </subcellularLocation>
</comment>
<evidence type="ECO:0000256" key="5">
    <source>
        <dbReference type="SAM" id="Coils"/>
    </source>
</evidence>
<sequence length="539" mass="57692">MRINNNMSAVITNNQLLGTESSLADVMEKLSSGFSINHASDDPSGIAIAGKMQAQIDGLAQASTNSSDGISVLQTAEGALNEVTDMIQRMRELSVQAANGTNSLSERKTIQKEIDSLLEEIDRVAETTEFNNINLLNGGLDNRTYAEHATRMQTSKTVAAGIYELTINEAATRGSTGNNSLKGDTFTSSTTNSYFNTRTDTSVETPTGVTDFKDFINQTKWQVDKVDLGDGSTITSESGRGLGMSGTITINGHGVELTQGTSGEGVYELLRNICEEAGAIISNPGDGTAFSIQSYKFGAHANLKIEFSSMDFARVLGFDTSDTELFPDANTPVIESVGKDPKITLVKKGTVDSKSLFGAQATVSADGNHITVSDVDGFELSFLAEAGFDEKTDTATDNKGKIVFNVTDIGSMTLHVGANKNQNMEVRIAAVTTQFMYIDDLNVTRVNGPEDALNSLDVALSYVTSVRSQLGAYENRLDHTTKSLDTTEENMTAAISRVEDADMATTMVEYTKLNVLEQAGTSALAQANELPQLALQLLQ</sequence>
<keyword evidence="9" id="KW-0282">Flagellum</keyword>
<evidence type="ECO:0000256" key="1">
    <source>
        <dbReference type="ARBA" id="ARBA00005709"/>
    </source>
</evidence>
<reference evidence="9" key="1">
    <citation type="submission" date="2019-04" db="EMBL/GenBank/DDBJ databases">
        <title>Evolution of Biomass-Degrading Anaerobic Consortia Revealed by Metagenomics.</title>
        <authorList>
            <person name="Peng X."/>
        </authorList>
    </citation>
    <scope>NUCLEOTIDE SEQUENCE</scope>
    <source>
        <strain evidence="9">SIG311</strain>
    </source>
</reference>
<protein>
    <recommendedName>
        <fullName evidence="2 4">Flagellin</fullName>
    </recommendedName>
</protein>
<evidence type="ECO:0000256" key="2">
    <source>
        <dbReference type="ARBA" id="ARBA00020110"/>
    </source>
</evidence>
<feature type="region of interest" description="Disordered" evidence="6">
    <location>
        <begin position="176"/>
        <end position="200"/>
    </location>
</feature>
<dbReference type="PANTHER" id="PTHR42792:SF2">
    <property type="entry name" value="FLAGELLIN"/>
    <property type="match status" value="1"/>
</dbReference>
<dbReference type="PANTHER" id="PTHR42792">
    <property type="entry name" value="FLAGELLIN"/>
    <property type="match status" value="1"/>
</dbReference>
<feature type="coiled-coil region" evidence="5">
    <location>
        <begin position="73"/>
        <end position="127"/>
    </location>
</feature>
<dbReference type="Gene3D" id="1.20.1330.10">
    <property type="entry name" value="f41 fragment of flagellin, N-terminal domain"/>
    <property type="match status" value="2"/>
</dbReference>
<dbReference type="GO" id="GO:0005576">
    <property type="term" value="C:extracellular region"/>
    <property type="evidence" value="ECO:0007669"/>
    <property type="project" value="UniProtKB-SubCell"/>
</dbReference>
<keyword evidence="3 4" id="KW-0975">Bacterial flagellum</keyword>
<dbReference type="InterPro" id="IPR001492">
    <property type="entry name" value="Flagellin"/>
</dbReference>
<feature type="domain" description="Flagellin N-terminal" evidence="7">
    <location>
        <begin position="3"/>
        <end position="138"/>
    </location>
</feature>
<feature type="domain" description="Flagellin C-terminal" evidence="8">
    <location>
        <begin position="455"/>
        <end position="538"/>
    </location>
</feature>
<accession>A0A927YNP8</accession>
<dbReference type="GO" id="GO:0009288">
    <property type="term" value="C:bacterial-type flagellum"/>
    <property type="evidence" value="ECO:0007669"/>
    <property type="project" value="UniProtKB-SubCell"/>
</dbReference>
<evidence type="ECO:0000256" key="3">
    <source>
        <dbReference type="ARBA" id="ARBA00023143"/>
    </source>
</evidence>